<dbReference type="AlphaFoldDB" id="A0A2H1WBR2"/>
<accession>A0A2H1WBR2</accession>
<protein>
    <submittedName>
        <fullName evidence="1">SFRICE_021039</fullName>
    </submittedName>
</protein>
<reference evidence="1" key="1">
    <citation type="submission" date="2016-07" db="EMBL/GenBank/DDBJ databases">
        <authorList>
            <person name="Bretaudeau A."/>
        </authorList>
    </citation>
    <scope>NUCLEOTIDE SEQUENCE</scope>
    <source>
        <strain evidence="1">Rice</strain>
        <tissue evidence="1">Whole body</tissue>
    </source>
</reference>
<organism evidence="1">
    <name type="scientific">Spodoptera frugiperda</name>
    <name type="common">Fall armyworm</name>
    <dbReference type="NCBI Taxonomy" id="7108"/>
    <lineage>
        <taxon>Eukaryota</taxon>
        <taxon>Metazoa</taxon>
        <taxon>Ecdysozoa</taxon>
        <taxon>Arthropoda</taxon>
        <taxon>Hexapoda</taxon>
        <taxon>Insecta</taxon>
        <taxon>Pterygota</taxon>
        <taxon>Neoptera</taxon>
        <taxon>Endopterygota</taxon>
        <taxon>Lepidoptera</taxon>
        <taxon>Glossata</taxon>
        <taxon>Ditrysia</taxon>
        <taxon>Noctuoidea</taxon>
        <taxon>Noctuidae</taxon>
        <taxon>Amphipyrinae</taxon>
        <taxon>Spodoptera</taxon>
    </lineage>
</organism>
<gene>
    <name evidence="1" type="ORF">SFRICE_021039</name>
</gene>
<evidence type="ECO:0000313" key="1">
    <source>
        <dbReference type="EMBL" id="SOQ50272.1"/>
    </source>
</evidence>
<proteinExistence type="predicted"/>
<name>A0A2H1WBR2_SPOFR</name>
<dbReference type="EMBL" id="ODYU01007471">
    <property type="protein sequence ID" value="SOQ50272.1"/>
    <property type="molecule type" value="Genomic_DNA"/>
</dbReference>
<sequence length="85" mass="9672">MTYDPESLTCLSRYNWPGVAEVNIRNSADPRFVRGPAPNSLAEYFNMAPVRRLTDSIYVVIRGQAANQVWPRPTADEVINRILHL</sequence>